<name>A0AAJ6H282_9XANT</name>
<evidence type="ECO:0000313" key="2">
    <source>
        <dbReference type="Proteomes" id="UP001228059"/>
    </source>
</evidence>
<sequence length="262" mass="29099">MLYEEKYVAFIDMLGFSELVRQSASDASRLDEISEAIDRLKNTACHNPSTGLLCTYFSDCIVISSNRTSAGLRDILHSIRAVAENLLVVDILIRGGLTVGSLHHDEQMMFGPAMICAYNMESNEACHPMVLVCGTVRTDAEAAGLSRELIWDDEDPERHYVHYLISYSTYDPTPRAGTLILDGQANLVRNFIARRLQAPPGRVREKAEWMERYWNETVGISGILGSVDRVTDLVKPNARPFRSRLAVLAPSPVIPSAGLSEE</sequence>
<protein>
    <submittedName>
        <fullName evidence="1">Uncharacterized protein</fullName>
    </submittedName>
</protein>
<reference evidence="1 2" key="1">
    <citation type="submission" date="2023-05" db="EMBL/GenBank/DDBJ databases">
        <title>Complete Genome Resource of Xanthomonas oryzae pv. leersiae Strain YNJC Isolated From Plateau Japonica Rice in Southwest China.</title>
        <authorList>
            <person name="Aa X."/>
            <person name="Mei L."/>
            <person name="Liu P."/>
            <person name="Yang Y."/>
            <person name="Tang C."/>
            <person name="Zhang F."/>
            <person name="Dong C."/>
            <person name="Wang B."/>
            <person name="Chen X."/>
            <person name="Dai L."/>
        </authorList>
    </citation>
    <scope>NUCLEOTIDE SEQUENCE [LARGE SCALE GENOMIC DNA]</scope>
    <source>
        <strain evidence="1 2">YNJC</strain>
    </source>
</reference>
<gene>
    <name evidence="1" type="ORF">QN060_10675</name>
</gene>
<accession>A0AAJ6H282</accession>
<evidence type="ECO:0000313" key="1">
    <source>
        <dbReference type="EMBL" id="WIX08361.1"/>
    </source>
</evidence>
<dbReference type="RefSeq" id="WP_285957372.1">
    <property type="nucleotide sequence ID" value="NZ_CP127225.1"/>
</dbReference>
<dbReference type="AlphaFoldDB" id="A0AAJ6H282"/>
<dbReference type="Proteomes" id="UP001228059">
    <property type="component" value="Chromosome"/>
</dbReference>
<proteinExistence type="predicted"/>
<organism evidence="1 2">
    <name type="scientific">Xanthomonas oryzae pv. leersiae</name>
    <dbReference type="NCBI Taxonomy" id="3112258"/>
    <lineage>
        <taxon>Bacteria</taxon>
        <taxon>Pseudomonadati</taxon>
        <taxon>Pseudomonadota</taxon>
        <taxon>Gammaproteobacteria</taxon>
        <taxon>Lysobacterales</taxon>
        <taxon>Lysobacteraceae</taxon>
        <taxon>Xanthomonas</taxon>
    </lineage>
</organism>
<dbReference type="InterPro" id="IPR029787">
    <property type="entry name" value="Nucleotide_cyclase"/>
</dbReference>
<dbReference type="SUPFAM" id="SSF55073">
    <property type="entry name" value="Nucleotide cyclase"/>
    <property type="match status" value="1"/>
</dbReference>
<dbReference type="EMBL" id="CP127225">
    <property type="protein sequence ID" value="WIX08361.1"/>
    <property type="molecule type" value="Genomic_DNA"/>
</dbReference>